<name>A0A0X3ARL7_9FLAO</name>
<dbReference type="OrthoDB" id="1453355at2"/>
<gene>
    <name evidence="1" type="ORF">Ga0061079_10995</name>
</gene>
<dbReference type="RefSeq" id="WP_055425892.1">
    <property type="nucleotide sequence ID" value="NZ_FCOR01000009.1"/>
</dbReference>
<evidence type="ECO:0000313" key="1">
    <source>
        <dbReference type="EMBL" id="CVK16705.1"/>
    </source>
</evidence>
<protein>
    <submittedName>
        <fullName evidence="1">Uncharacterized protein</fullName>
    </submittedName>
</protein>
<dbReference type="AlphaFoldDB" id="A0A0X3ARL7"/>
<keyword evidence="2" id="KW-1185">Reference proteome</keyword>
<evidence type="ECO:0000313" key="2">
    <source>
        <dbReference type="Proteomes" id="UP000182761"/>
    </source>
</evidence>
<proteinExistence type="predicted"/>
<organism evidence="1 2">
    <name type="scientific">Apibacter mensalis</name>
    <dbReference type="NCBI Taxonomy" id="1586267"/>
    <lineage>
        <taxon>Bacteria</taxon>
        <taxon>Pseudomonadati</taxon>
        <taxon>Bacteroidota</taxon>
        <taxon>Flavobacteriia</taxon>
        <taxon>Flavobacteriales</taxon>
        <taxon>Weeksellaceae</taxon>
        <taxon>Apibacter</taxon>
    </lineage>
</organism>
<accession>A0A0X3ARL7</accession>
<sequence>MSRFINLLVLVTFINLSWGQKLVLLDSIKIDVPDSFTFYQADIFNSLYFVSHEDNTLLKYDHTSKNTYILKSFSSSKKLFIVNPLFLVSLDKINKVLEFYDDKLISTQDNVPILTNQLINPDLIYVQDNHSLLYFDELNSLNFIQYDYRSKKTILFSNTLSKDLLDNYVIKTVYSSKQSKFLLLKSNEESNKAHHYKIIKQNSQNIDTFEVPELENYGWNEQNFCWIHKGFLYLYDFENKPFQIQLPKLGKKYYILNKHLFLWKSKVMYLYTVEIEK</sequence>
<dbReference type="Proteomes" id="UP000182761">
    <property type="component" value="Unassembled WGS sequence"/>
</dbReference>
<reference evidence="1 2" key="1">
    <citation type="submission" date="2016-01" db="EMBL/GenBank/DDBJ databases">
        <authorList>
            <person name="McClelland M."/>
            <person name="Jain A."/>
            <person name="Saraogi P."/>
            <person name="Mendelson R."/>
            <person name="Westerman R."/>
            <person name="SanMiguel P."/>
            <person name="Csonka L."/>
        </authorList>
    </citation>
    <scope>NUCLEOTIDE SEQUENCE [LARGE SCALE GENOMIC DNA]</scope>
    <source>
        <strain evidence="1 2">R-53146</strain>
    </source>
</reference>
<dbReference type="STRING" id="1586267.GCA_001418685_01568"/>
<dbReference type="EMBL" id="FCOR01000009">
    <property type="protein sequence ID" value="CVK16705.1"/>
    <property type="molecule type" value="Genomic_DNA"/>
</dbReference>